<dbReference type="EMBL" id="JRVJ01000004">
    <property type="protein sequence ID" value="KGM18913.1"/>
    <property type="molecule type" value="Genomic_DNA"/>
</dbReference>
<evidence type="ECO:0000313" key="2">
    <source>
        <dbReference type="Proteomes" id="UP000030145"/>
    </source>
</evidence>
<sequence>MNTTGSLTTDPVTALEGARKLEIAQQQWARALQHMRPTASIEAFGSGYGHFGAKIVGMATKAHEVREAHAHRLMEGARAGRALINAIHGADTNSADDLAPVMKGR</sequence>
<evidence type="ECO:0000313" key="1">
    <source>
        <dbReference type="EMBL" id="KGM18913.1"/>
    </source>
</evidence>
<reference evidence="1 2" key="1">
    <citation type="submission" date="2014-10" db="EMBL/GenBank/DDBJ databases">
        <title>Whole Genome sequence of Corynebacterium auriscanis strain CIP 106629.</title>
        <authorList>
            <person name="Hassan S.S."/>
            <person name="Jamal S.B."/>
            <person name="Tiwari S."/>
            <person name="Oliveira L.D.C."/>
            <person name="Souza F."/>
            <person name="Mariano D.C."/>
            <person name="Almeida S."/>
            <person name="Dorella F."/>
            <person name="Pereira F."/>
            <person name="Carvalho A."/>
            <person name="Leal C.A."/>
            <person name="Soares S.D.C."/>
            <person name="Figueiredo H.C."/>
            <person name="Silva A."/>
            <person name="Azevedo V.A."/>
        </authorList>
    </citation>
    <scope>NUCLEOTIDE SEQUENCE [LARGE SCALE GENOMIC DNA]</scope>
    <source>
        <strain evidence="1 2">CIP 106629</strain>
    </source>
</reference>
<dbReference type="GeneID" id="300553577"/>
<dbReference type="Proteomes" id="UP000030145">
    <property type="component" value="Unassembled WGS sequence"/>
</dbReference>
<dbReference type="AlphaFoldDB" id="A0A0A2DIB8"/>
<protein>
    <submittedName>
        <fullName evidence="1">Uncharacterized protein</fullName>
    </submittedName>
</protein>
<proteinExistence type="predicted"/>
<comment type="caution">
    <text evidence="1">The sequence shown here is derived from an EMBL/GenBank/DDBJ whole genome shotgun (WGS) entry which is preliminary data.</text>
</comment>
<keyword evidence="2" id="KW-1185">Reference proteome</keyword>
<organism evidence="1 2">
    <name type="scientific">Corynebacterium auriscanis</name>
    <dbReference type="NCBI Taxonomy" id="99807"/>
    <lineage>
        <taxon>Bacteria</taxon>
        <taxon>Bacillati</taxon>
        <taxon>Actinomycetota</taxon>
        <taxon>Actinomycetes</taxon>
        <taxon>Mycobacteriales</taxon>
        <taxon>Corynebacteriaceae</taxon>
        <taxon>Corynebacterium</taxon>
    </lineage>
</organism>
<accession>A0A0A2DIB8</accession>
<name>A0A0A2DIB8_9CORY</name>
<dbReference type="RefSeq" id="WP_035113668.1">
    <property type="nucleotide sequence ID" value="NZ_CP047046.1"/>
</dbReference>
<gene>
    <name evidence="1" type="ORF">MA47_04755</name>
</gene>